<evidence type="ECO:0000259" key="1">
    <source>
        <dbReference type="Pfam" id="PF11716"/>
    </source>
</evidence>
<gene>
    <name evidence="2" type="ORF">CYJ73_15730</name>
</gene>
<dbReference type="InterPro" id="IPR024344">
    <property type="entry name" value="MDMPI_metal-binding"/>
</dbReference>
<proteinExistence type="predicted"/>
<organism evidence="2 3">
    <name type="scientific">Gordonia terrae</name>
    <dbReference type="NCBI Taxonomy" id="2055"/>
    <lineage>
        <taxon>Bacteria</taxon>
        <taxon>Bacillati</taxon>
        <taxon>Actinomycetota</taxon>
        <taxon>Actinomycetes</taxon>
        <taxon>Mycobacteriales</taxon>
        <taxon>Gordoniaceae</taxon>
        <taxon>Gordonia</taxon>
    </lineage>
</organism>
<dbReference type="AlphaFoldDB" id="A0A2I1R655"/>
<dbReference type="InterPro" id="IPR017520">
    <property type="entry name" value="CHP03086"/>
</dbReference>
<feature type="domain" description="Mycothiol-dependent maleylpyruvate isomerase metal-binding" evidence="1">
    <location>
        <begin position="13"/>
        <end position="134"/>
    </location>
</feature>
<evidence type="ECO:0000313" key="3">
    <source>
        <dbReference type="Proteomes" id="UP000234662"/>
    </source>
</evidence>
<accession>A0A2I1R655</accession>
<dbReference type="InterPro" id="IPR034660">
    <property type="entry name" value="DinB/YfiT-like"/>
</dbReference>
<comment type="caution">
    <text evidence="2">The sequence shown here is derived from an EMBL/GenBank/DDBJ whole genome shotgun (WGS) entry which is preliminary data.</text>
</comment>
<dbReference type="EMBL" id="PKJC01000012">
    <property type="protein sequence ID" value="PKZ64606.1"/>
    <property type="molecule type" value="Genomic_DNA"/>
</dbReference>
<name>A0A2I1R655_9ACTN</name>
<reference evidence="2 3" key="1">
    <citation type="submission" date="2017-12" db="EMBL/GenBank/DDBJ databases">
        <title>Phylogenetic diversity of female urinary microbiome.</title>
        <authorList>
            <person name="Thomas-White K."/>
            <person name="Wolfe A.J."/>
        </authorList>
    </citation>
    <scope>NUCLEOTIDE SEQUENCE [LARGE SCALE GENOMIC DNA]</scope>
    <source>
        <strain evidence="2 3">UMB0777</strain>
    </source>
</reference>
<dbReference type="NCBIfam" id="TIGR03086">
    <property type="entry name" value="TIGR03086 family metal-binding protein"/>
    <property type="match status" value="1"/>
</dbReference>
<dbReference type="Pfam" id="PF11716">
    <property type="entry name" value="MDMPI_N"/>
    <property type="match status" value="1"/>
</dbReference>
<protein>
    <submittedName>
        <fullName evidence="2">TIGR03086 family protein</fullName>
    </submittedName>
</protein>
<evidence type="ECO:0000313" key="2">
    <source>
        <dbReference type="EMBL" id="PKZ64606.1"/>
    </source>
</evidence>
<dbReference type="GO" id="GO:0046872">
    <property type="term" value="F:metal ion binding"/>
    <property type="evidence" value="ECO:0007669"/>
    <property type="project" value="InterPro"/>
</dbReference>
<dbReference type="Proteomes" id="UP000234662">
    <property type="component" value="Unassembled WGS sequence"/>
</dbReference>
<dbReference type="Gene3D" id="1.20.120.450">
    <property type="entry name" value="dinb family like domain"/>
    <property type="match status" value="1"/>
</dbReference>
<dbReference type="SUPFAM" id="SSF109854">
    <property type="entry name" value="DinB/YfiT-like putative metalloenzymes"/>
    <property type="match status" value="1"/>
</dbReference>
<dbReference type="RefSeq" id="WP_101820900.1">
    <property type="nucleotide sequence ID" value="NZ_PKJC01000012.1"/>
</dbReference>
<sequence>MPTDITHARHVAVAAERVLSLTAAIDDSMLDRPTPCDGMELAALLAHVDGLSQAFTAAARKEFGPLTASPPDPVQSRLGANWTDDLRSHVRGLAEAWADPAAWQGMTQAGGVDLPAEVMGTVALSELVLHGWDISRSVSATFDVPDEVLLTVYELHPPPEPQSERDGMFGPVVEVPEDARLVDRLVGLAGRDPFWPHGSLS</sequence>